<keyword evidence="9" id="KW-0408">Iron</keyword>
<dbReference type="PANTHER" id="PTHR15422">
    <property type="entry name" value="OS05G0565100 PROTEIN"/>
    <property type="match status" value="1"/>
</dbReference>
<evidence type="ECO:0000256" key="4">
    <source>
        <dbReference type="ARBA" id="ARBA00022617"/>
    </source>
</evidence>
<evidence type="ECO:0000256" key="12">
    <source>
        <dbReference type="SAM" id="SignalP"/>
    </source>
</evidence>
<evidence type="ECO:0000256" key="2">
    <source>
        <dbReference type="ARBA" id="ARBA00004141"/>
    </source>
</evidence>
<evidence type="ECO:0000313" key="15">
    <source>
        <dbReference type="Proteomes" id="UP000053201"/>
    </source>
</evidence>
<dbReference type="Gene3D" id="1.20.120.1770">
    <property type="match status" value="1"/>
</dbReference>
<sequence length="184" mass="20370">MSLLLNTLLALTALITLTHLPPSKLFALHPIAMTAALVLGIQGTLNLNRRRKNKKQQLKPQTREEAVDGHFNFMMMAVMLMGLGLLAIYQHKNHTNDPHFESLHSLLASTLLLLIIIMVLSGISFKSQIRPIIPWRLHRLAGYALLVGLTGVYYTGLDYMVEGASVWYARGVLGCTSAVLVTLL</sequence>
<dbReference type="PANTHER" id="PTHR15422:SF45">
    <property type="entry name" value="CYTOCHROME B561 DOMAIN-CONTAINING PROTEIN"/>
    <property type="match status" value="1"/>
</dbReference>
<evidence type="ECO:0000256" key="11">
    <source>
        <dbReference type="SAM" id="Phobius"/>
    </source>
</evidence>
<keyword evidence="3" id="KW-0813">Transport</keyword>
<evidence type="ECO:0000259" key="13">
    <source>
        <dbReference type="PROSITE" id="PS50939"/>
    </source>
</evidence>
<keyword evidence="6" id="KW-0479">Metal-binding</keyword>
<feature type="transmembrane region" description="Helical" evidence="11">
    <location>
        <begin position="103"/>
        <end position="125"/>
    </location>
</feature>
<dbReference type="OrthoDB" id="10404722at2759"/>
<dbReference type="VEuPathDB" id="FungiDB:SPPG_08227"/>
<dbReference type="Proteomes" id="UP000053201">
    <property type="component" value="Unassembled WGS sequence"/>
</dbReference>
<evidence type="ECO:0000256" key="5">
    <source>
        <dbReference type="ARBA" id="ARBA00022692"/>
    </source>
</evidence>
<reference evidence="14 15" key="1">
    <citation type="submission" date="2009-08" db="EMBL/GenBank/DDBJ databases">
        <title>The Genome Sequence of Spizellomyces punctatus strain DAOM BR117.</title>
        <authorList>
            <consortium name="The Broad Institute Genome Sequencing Platform"/>
            <person name="Russ C."/>
            <person name="Cuomo C."/>
            <person name="Shea T."/>
            <person name="Young S.K."/>
            <person name="Zeng Q."/>
            <person name="Koehrsen M."/>
            <person name="Haas B."/>
            <person name="Borodovsky M."/>
            <person name="Guigo R."/>
            <person name="Alvarado L."/>
            <person name="Berlin A."/>
            <person name="Bochicchio J."/>
            <person name="Borenstein D."/>
            <person name="Chapman S."/>
            <person name="Chen Z."/>
            <person name="Engels R."/>
            <person name="Freedman E."/>
            <person name="Gellesch M."/>
            <person name="Goldberg J."/>
            <person name="Griggs A."/>
            <person name="Gujja S."/>
            <person name="Heiman D."/>
            <person name="Hepburn T."/>
            <person name="Howarth C."/>
            <person name="Jen D."/>
            <person name="Larson L."/>
            <person name="Lewis B."/>
            <person name="Mehta T."/>
            <person name="Park D."/>
            <person name="Pearson M."/>
            <person name="Roberts A."/>
            <person name="Saif S."/>
            <person name="Shenoy N."/>
            <person name="Sisk P."/>
            <person name="Stolte C."/>
            <person name="Sykes S."/>
            <person name="Thomson T."/>
            <person name="Walk T."/>
            <person name="White J."/>
            <person name="Yandava C."/>
            <person name="Burger G."/>
            <person name="Gray M.W."/>
            <person name="Holland P.W.H."/>
            <person name="King N."/>
            <person name="Lang F.B.F."/>
            <person name="Roger A.J."/>
            <person name="Ruiz-Trillo I."/>
            <person name="Lander E."/>
            <person name="Nusbaum C."/>
        </authorList>
    </citation>
    <scope>NUCLEOTIDE SEQUENCE [LARGE SCALE GENOMIC DNA]</scope>
    <source>
        <strain evidence="14 15">DAOM BR117</strain>
    </source>
</reference>
<dbReference type="GO" id="GO:0016020">
    <property type="term" value="C:membrane"/>
    <property type="evidence" value="ECO:0007669"/>
    <property type="project" value="UniProtKB-SubCell"/>
</dbReference>
<evidence type="ECO:0000256" key="6">
    <source>
        <dbReference type="ARBA" id="ARBA00022723"/>
    </source>
</evidence>
<proteinExistence type="predicted"/>
<evidence type="ECO:0000256" key="7">
    <source>
        <dbReference type="ARBA" id="ARBA00022982"/>
    </source>
</evidence>
<evidence type="ECO:0000256" key="3">
    <source>
        <dbReference type="ARBA" id="ARBA00022448"/>
    </source>
</evidence>
<evidence type="ECO:0000313" key="14">
    <source>
        <dbReference type="EMBL" id="KNC96321.1"/>
    </source>
</evidence>
<dbReference type="GeneID" id="27691401"/>
<comment type="subcellular location">
    <subcellularLocation>
        <location evidence="2">Membrane</location>
        <topology evidence="2">Multi-pass membrane protein</topology>
    </subcellularLocation>
</comment>
<gene>
    <name evidence="14" type="ORF">SPPG_08227</name>
</gene>
<evidence type="ECO:0000256" key="10">
    <source>
        <dbReference type="ARBA" id="ARBA00023136"/>
    </source>
</evidence>
<accession>A0A0L0H5X3</accession>
<evidence type="ECO:0000256" key="1">
    <source>
        <dbReference type="ARBA" id="ARBA00001970"/>
    </source>
</evidence>
<feature type="signal peptide" evidence="12">
    <location>
        <begin position="1"/>
        <end position="18"/>
    </location>
</feature>
<feature type="chain" id="PRO_5005539483" description="Cytochrome b561 domain-containing protein" evidence="12">
    <location>
        <begin position="19"/>
        <end position="184"/>
    </location>
</feature>
<dbReference type="PROSITE" id="PS50939">
    <property type="entry name" value="CYTOCHROME_B561"/>
    <property type="match status" value="1"/>
</dbReference>
<dbReference type="GO" id="GO:0046872">
    <property type="term" value="F:metal ion binding"/>
    <property type="evidence" value="ECO:0007669"/>
    <property type="project" value="UniProtKB-KW"/>
</dbReference>
<comment type="cofactor">
    <cofactor evidence="1">
        <name>heme b</name>
        <dbReference type="ChEBI" id="CHEBI:60344"/>
    </cofactor>
</comment>
<feature type="transmembrane region" description="Helical" evidence="11">
    <location>
        <begin position="28"/>
        <end position="48"/>
    </location>
</feature>
<feature type="transmembrane region" description="Helical" evidence="11">
    <location>
        <begin position="137"/>
        <end position="154"/>
    </location>
</feature>
<keyword evidence="7" id="KW-0249">Electron transport</keyword>
<dbReference type="RefSeq" id="XP_016604361.1">
    <property type="nucleotide sequence ID" value="XM_016756386.1"/>
</dbReference>
<dbReference type="InterPro" id="IPR006593">
    <property type="entry name" value="Cyt_b561/ferric_Rdtase_TM"/>
</dbReference>
<keyword evidence="15" id="KW-1185">Reference proteome</keyword>
<organism evidence="14 15">
    <name type="scientific">Spizellomyces punctatus (strain DAOM BR117)</name>
    <dbReference type="NCBI Taxonomy" id="645134"/>
    <lineage>
        <taxon>Eukaryota</taxon>
        <taxon>Fungi</taxon>
        <taxon>Fungi incertae sedis</taxon>
        <taxon>Chytridiomycota</taxon>
        <taxon>Chytridiomycota incertae sedis</taxon>
        <taxon>Chytridiomycetes</taxon>
        <taxon>Spizellomycetales</taxon>
        <taxon>Spizellomycetaceae</taxon>
        <taxon>Spizellomyces</taxon>
    </lineage>
</organism>
<evidence type="ECO:0000256" key="8">
    <source>
        <dbReference type="ARBA" id="ARBA00022989"/>
    </source>
</evidence>
<evidence type="ECO:0000256" key="9">
    <source>
        <dbReference type="ARBA" id="ARBA00023004"/>
    </source>
</evidence>
<feature type="transmembrane region" description="Helical" evidence="11">
    <location>
        <begin position="166"/>
        <end position="183"/>
    </location>
</feature>
<dbReference type="AlphaFoldDB" id="A0A0L0H5X3"/>
<dbReference type="InParanoid" id="A0A0L0H5X3"/>
<dbReference type="InterPro" id="IPR025067">
    <property type="entry name" value="DUF4079"/>
</dbReference>
<keyword evidence="5 11" id="KW-0812">Transmembrane</keyword>
<keyword evidence="4" id="KW-0349">Heme</keyword>
<name>A0A0L0H5X3_SPIPD</name>
<protein>
    <recommendedName>
        <fullName evidence="13">Cytochrome b561 domain-containing protein</fullName>
    </recommendedName>
</protein>
<dbReference type="GO" id="GO:0140575">
    <property type="term" value="F:transmembrane monodehydroascorbate reductase activity"/>
    <property type="evidence" value="ECO:0007669"/>
    <property type="project" value="InterPro"/>
</dbReference>
<keyword evidence="8 11" id="KW-1133">Transmembrane helix</keyword>
<dbReference type="Pfam" id="PF13301">
    <property type="entry name" value="DUF4079"/>
    <property type="match status" value="1"/>
</dbReference>
<feature type="domain" description="Cytochrome b561" evidence="13">
    <location>
        <begin position="1"/>
        <end position="184"/>
    </location>
</feature>
<dbReference type="InterPro" id="IPR045150">
    <property type="entry name" value="CYB561D1/2"/>
</dbReference>
<keyword evidence="10 11" id="KW-0472">Membrane</keyword>
<dbReference type="EMBL" id="KQ257469">
    <property type="protein sequence ID" value="KNC96321.1"/>
    <property type="molecule type" value="Genomic_DNA"/>
</dbReference>
<feature type="transmembrane region" description="Helical" evidence="11">
    <location>
        <begin position="69"/>
        <end position="91"/>
    </location>
</feature>
<keyword evidence="12" id="KW-0732">Signal</keyword>